<evidence type="ECO:0000313" key="3">
    <source>
        <dbReference type="EMBL" id="QTD43823.1"/>
    </source>
</evidence>
<reference evidence="3" key="1">
    <citation type="submission" date="2021-03" db="EMBL/GenBank/DDBJ databases">
        <title>Ottowia sp. 27C isolated from the cloaca of a Giant Asian pond turtle (Heosemys grandis).</title>
        <authorList>
            <person name="Spergser J."/>
            <person name="Busse H.-J."/>
        </authorList>
    </citation>
    <scope>NUCLEOTIDE SEQUENCE</scope>
    <source>
        <strain evidence="3">27C</strain>
    </source>
</reference>
<proteinExistence type="predicted"/>
<dbReference type="Pfam" id="PF11992">
    <property type="entry name" value="TgpA_N"/>
    <property type="match status" value="1"/>
</dbReference>
<dbReference type="PANTHER" id="PTHR42736">
    <property type="entry name" value="PROTEIN-GLUTAMINE GAMMA-GLUTAMYLTRANSFERASE"/>
    <property type="match status" value="1"/>
</dbReference>
<feature type="transmembrane region" description="Helical" evidence="1">
    <location>
        <begin position="61"/>
        <end position="79"/>
    </location>
</feature>
<dbReference type="InterPro" id="IPR038765">
    <property type="entry name" value="Papain-like_cys_pep_sf"/>
</dbReference>
<evidence type="ECO:0000259" key="2">
    <source>
        <dbReference type="SMART" id="SM00460"/>
    </source>
</evidence>
<dbReference type="InterPro" id="IPR002931">
    <property type="entry name" value="Transglutaminase-like"/>
</dbReference>
<feature type="transmembrane region" description="Helical" evidence="1">
    <location>
        <begin position="134"/>
        <end position="152"/>
    </location>
</feature>
<keyword evidence="4" id="KW-1185">Reference proteome</keyword>
<dbReference type="InterPro" id="IPR021878">
    <property type="entry name" value="TgpA_N"/>
</dbReference>
<dbReference type="PANTHER" id="PTHR42736:SF1">
    <property type="entry name" value="PROTEIN-GLUTAMINE GAMMA-GLUTAMYLTRANSFERASE"/>
    <property type="match status" value="1"/>
</dbReference>
<dbReference type="RefSeq" id="WP_208007232.1">
    <property type="nucleotide sequence ID" value="NZ_CP071796.1"/>
</dbReference>
<feature type="transmembrane region" description="Helical" evidence="1">
    <location>
        <begin position="20"/>
        <end position="49"/>
    </location>
</feature>
<name>A0A975CCA7_9BURK</name>
<keyword evidence="1" id="KW-1133">Transmembrane helix</keyword>
<evidence type="ECO:0000313" key="4">
    <source>
        <dbReference type="Proteomes" id="UP000663903"/>
    </source>
</evidence>
<organism evidence="3 4">
    <name type="scientific">Ottowia testudinis</name>
    <dbReference type="NCBI Taxonomy" id="2816950"/>
    <lineage>
        <taxon>Bacteria</taxon>
        <taxon>Pseudomonadati</taxon>
        <taxon>Pseudomonadota</taxon>
        <taxon>Betaproteobacteria</taxon>
        <taxon>Burkholderiales</taxon>
        <taxon>Comamonadaceae</taxon>
        <taxon>Ottowia</taxon>
    </lineage>
</organism>
<feature type="transmembrane region" description="Helical" evidence="1">
    <location>
        <begin position="164"/>
        <end position="186"/>
    </location>
</feature>
<keyword evidence="1" id="KW-0472">Membrane</keyword>
<feature type="transmembrane region" description="Helical" evidence="1">
    <location>
        <begin position="110"/>
        <end position="128"/>
    </location>
</feature>
<sequence length="680" mass="75063">MKLLDRLNHLPRDARDTLFLLIVIGWVILPQVAHLPIWTSALAAGVLLWRGRLAVTARPLPSRWWLIALLVATLAGTWASHRTLLGRDAGVTLVVMLLTLKTLELRARRDALVVFFLGFFTMLTNFFYSQSLPVAAAMLVGLLGLLTALVNAHRPVGQPSLRESARMAGWMALAGAPVMIALFVLFPRFSPLWGIPSDALTGRSGLSSSMEVGNVAKLALDDGIAMRVKFEGAPPPQRALYFRGPVLTSFDGRHWTARGGSDGFEASGPPGPADLQVTGEPIRYEVTLEPSNRPWLLTLDVAGTPPELPANLRARMTADMQWLAYRPITELLRYRAQSHPAFRYGLTGWNGRPRRDFWPDLQLPPGFNPRTVALAEQLKQSVGDDPQALVRAALERLRTGGYTYTLEPGVNGQHTADEFWFDTKAGFCEHISSAFVVLMRAAGVPARIVTGFQGGELNGVDNFWVVRNADAHAWAEVWYAAQGWVRIDPTGAVMPGRVGQFQRLRAPEGFVAGAIGTLSPTMLAQLRATWEAVNNSWNQWVLNYTQSRQFDLLKTLGFESPSWQDLGKLIAGLLTVAALAGIAWARWERSQHDPWLRLLTRARLRLAQAGIDAPPQAPPRALLQGVNASHLPPELRQQLADWLLALERLRYAAAPGAGPSLAALQRDFQRLAWPRPQHRI</sequence>
<feature type="domain" description="Transglutaminase-like" evidence="2">
    <location>
        <begin position="420"/>
        <end position="491"/>
    </location>
</feature>
<dbReference type="Pfam" id="PF01841">
    <property type="entry name" value="Transglut_core"/>
    <property type="match status" value="1"/>
</dbReference>
<dbReference type="Proteomes" id="UP000663903">
    <property type="component" value="Chromosome"/>
</dbReference>
<gene>
    <name evidence="3" type="ORF">J1M35_11750</name>
</gene>
<dbReference type="SMART" id="SM00460">
    <property type="entry name" value="TGc"/>
    <property type="match status" value="1"/>
</dbReference>
<dbReference type="InterPro" id="IPR052901">
    <property type="entry name" value="Bact_TGase-like"/>
</dbReference>
<dbReference type="Gene3D" id="3.10.620.30">
    <property type="match status" value="1"/>
</dbReference>
<dbReference type="EMBL" id="CP071796">
    <property type="protein sequence ID" value="QTD43823.1"/>
    <property type="molecule type" value="Genomic_DNA"/>
</dbReference>
<keyword evidence="1" id="KW-0812">Transmembrane</keyword>
<dbReference type="AlphaFoldDB" id="A0A975CCA7"/>
<evidence type="ECO:0000256" key="1">
    <source>
        <dbReference type="SAM" id="Phobius"/>
    </source>
</evidence>
<accession>A0A975CCA7</accession>
<protein>
    <submittedName>
        <fullName evidence="3">DUF3488 domain-containing transglutaminase family protein</fullName>
    </submittedName>
</protein>
<dbReference type="KEGG" id="otd:J1M35_11750"/>
<dbReference type="SUPFAM" id="SSF54001">
    <property type="entry name" value="Cysteine proteinases"/>
    <property type="match status" value="1"/>
</dbReference>